<organism evidence="3 4">
    <name type="scientific">Pelagibaculum spongiae</name>
    <dbReference type="NCBI Taxonomy" id="2080658"/>
    <lineage>
        <taxon>Bacteria</taxon>
        <taxon>Pseudomonadati</taxon>
        <taxon>Pseudomonadota</taxon>
        <taxon>Gammaproteobacteria</taxon>
        <taxon>Oceanospirillales</taxon>
        <taxon>Pelagibaculum</taxon>
    </lineage>
</organism>
<dbReference type="OrthoDB" id="9804312at2"/>
<accession>A0A2V1GZF6</accession>
<proteinExistence type="predicted"/>
<dbReference type="Gene3D" id="3.40.50.150">
    <property type="entry name" value="Vaccinia Virus protein VP39"/>
    <property type="match status" value="1"/>
</dbReference>
<dbReference type="GO" id="GO:0032259">
    <property type="term" value="P:methylation"/>
    <property type="evidence" value="ECO:0007669"/>
    <property type="project" value="UniProtKB-KW"/>
</dbReference>
<name>A0A2V1GZF6_9GAMM</name>
<evidence type="ECO:0000259" key="2">
    <source>
        <dbReference type="Pfam" id="PF13649"/>
    </source>
</evidence>
<dbReference type="Proteomes" id="UP000244906">
    <property type="component" value="Unassembled WGS sequence"/>
</dbReference>
<evidence type="ECO:0000313" key="4">
    <source>
        <dbReference type="Proteomes" id="UP000244906"/>
    </source>
</evidence>
<dbReference type="InterPro" id="IPR041698">
    <property type="entry name" value="Methyltransf_25"/>
</dbReference>
<reference evidence="3 4" key="1">
    <citation type="submission" date="2018-04" db="EMBL/GenBank/DDBJ databases">
        <title>Thalassorhabdus spongiae gen. nov., sp. nov., isolated from a marine sponge in South-West Iceland.</title>
        <authorList>
            <person name="Knobloch S."/>
            <person name="Daussin A."/>
            <person name="Johannsson R."/>
            <person name="Marteinsson V.T."/>
        </authorList>
    </citation>
    <scope>NUCLEOTIDE SEQUENCE [LARGE SCALE GENOMIC DNA]</scope>
    <source>
        <strain evidence="3 4">Hp12</strain>
    </source>
</reference>
<keyword evidence="4" id="KW-1185">Reference proteome</keyword>
<dbReference type="EMBL" id="QDDL01000005">
    <property type="protein sequence ID" value="PVZ68446.1"/>
    <property type="molecule type" value="Genomic_DNA"/>
</dbReference>
<keyword evidence="1 3" id="KW-0808">Transferase</keyword>
<evidence type="ECO:0000313" key="3">
    <source>
        <dbReference type="EMBL" id="PVZ68446.1"/>
    </source>
</evidence>
<dbReference type="AlphaFoldDB" id="A0A2V1GZF6"/>
<dbReference type="GO" id="GO:0008168">
    <property type="term" value="F:methyltransferase activity"/>
    <property type="evidence" value="ECO:0007669"/>
    <property type="project" value="UniProtKB-KW"/>
</dbReference>
<protein>
    <submittedName>
        <fullName evidence="3">SAM-dependent methyltransferase</fullName>
    </submittedName>
</protein>
<gene>
    <name evidence="3" type="ORF">DC094_13775</name>
</gene>
<keyword evidence="3" id="KW-0489">Methyltransferase</keyword>
<sequence>MSKNNSLQPKKQPNQFTPNDWHTYYQQVLEYPQRPSTERAVALLKQQQLMEPAATVAVDCGCGIGRDSAWLLEQGFSVFGFDNAEQAIEVCLQRFVDQPHAHFMVSNFADYQYPEANLLIANASLFFCPEADFPTSWKNIVTALKSSGIIHVDLLGVDDSWVNDPEFNVSAFTRKEVDALFKNFEIVKIKERNEDGTTAIGTAKHWHSFHILAIKR</sequence>
<comment type="caution">
    <text evidence="3">The sequence shown here is derived from an EMBL/GenBank/DDBJ whole genome shotgun (WGS) entry which is preliminary data.</text>
</comment>
<dbReference type="PANTHER" id="PTHR43861">
    <property type="entry name" value="TRANS-ACONITATE 2-METHYLTRANSFERASE-RELATED"/>
    <property type="match status" value="1"/>
</dbReference>
<dbReference type="InterPro" id="IPR029063">
    <property type="entry name" value="SAM-dependent_MTases_sf"/>
</dbReference>
<dbReference type="SUPFAM" id="SSF53335">
    <property type="entry name" value="S-adenosyl-L-methionine-dependent methyltransferases"/>
    <property type="match status" value="1"/>
</dbReference>
<dbReference type="Pfam" id="PF13649">
    <property type="entry name" value="Methyltransf_25"/>
    <property type="match status" value="1"/>
</dbReference>
<evidence type="ECO:0000256" key="1">
    <source>
        <dbReference type="ARBA" id="ARBA00022679"/>
    </source>
</evidence>
<feature type="domain" description="Methyltransferase" evidence="2">
    <location>
        <begin position="58"/>
        <end position="148"/>
    </location>
</feature>